<proteinExistence type="predicted"/>
<dbReference type="PANTHER" id="PTHR36350:SF2">
    <property type="entry name" value="PROTEIN, PUTATIVE-RELATED"/>
    <property type="match status" value="1"/>
</dbReference>
<evidence type="ECO:0000313" key="1">
    <source>
        <dbReference type="EMBL" id="KAF5752740.1"/>
    </source>
</evidence>
<name>A0A7J7E273_TRIWF</name>
<dbReference type="PANTHER" id="PTHR36350">
    <property type="entry name" value="TRANSMEMBRANE PROTEIN"/>
    <property type="match status" value="1"/>
</dbReference>
<dbReference type="AlphaFoldDB" id="A0A7J7E273"/>
<dbReference type="SUPFAM" id="SSF48452">
    <property type="entry name" value="TPR-like"/>
    <property type="match status" value="1"/>
</dbReference>
<reference evidence="1 2" key="1">
    <citation type="journal article" date="2020" name="Nat. Commun.">
        <title>Genome of Tripterygium wilfordii and identification of cytochrome P450 involved in triptolide biosynthesis.</title>
        <authorList>
            <person name="Tu L."/>
            <person name="Su P."/>
            <person name="Zhang Z."/>
            <person name="Gao L."/>
            <person name="Wang J."/>
            <person name="Hu T."/>
            <person name="Zhou J."/>
            <person name="Zhang Y."/>
            <person name="Zhao Y."/>
            <person name="Liu Y."/>
            <person name="Song Y."/>
            <person name="Tong Y."/>
            <person name="Lu Y."/>
            <person name="Yang J."/>
            <person name="Xu C."/>
            <person name="Jia M."/>
            <person name="Peters R.J."/>
            <person name="Huang L."/>
            <person name="Gao W."/>
        </authorList>
    </citation>
    <scope>NUCLEOTIDE SEQUENCE [LARGE SCALE GENOMIC DNA]</scope>
    <source>
        <strain evidence="2">cv. XIE 37</strain>
        <tissue evidence="1">Leaf</tissue>
    </source>
</reference>
<protein>
    <submittedName>
        <fullName evidence="1">Uncharacterized protein</fullName>
    </submittedName>
</protein>
<comment type="caution">
    <text evidence="1">The sequence shown here is derived from an EMBL/GenBank/DDBJ whole genome shotgun (WGS) entry which is preliminary data.</text>
</comment>
<evidence type="ECO:0000313" key="2">
    <source>
        <dbReference type="Proteomes" id="UP000593562"/>
    </source>
</evidence>
<dbReference type="EMBL" id="JAAARO010000001">
    <property type="protein sequence ID" value="KAF5752740.1"/>
    <property type="molecule type" value="Genomic_DNA"/>
</dbReference>
<keyword evidence="2" id="KW-1185">Reference proteome</keyword>
<organism evidence="1 2">
    <name type="scientific">Tripterygium wilfordii</name>
    <name type="common">Thunder God vine</name>
    <dbReference type="NCBI Taxonomy" id="458696"/>
    <lineage>
        <taxon>Eukaryota</taxon>
        <taxon>Viridiplantae</taxon>
        <taxon>Streptophyta</taxon>
        <taxon>Embryophyta</taxon>
        <taxon>Tracheophyta</taxon>
        <taxon>Spermatophyta</taxon>
        <taxon>Magnoliopsida</taxon>
        <taxon>eudicotyledons</taxon>
        <taxon>Gunneridae</taxon>
        <taxon>Pentapetalae</taxon>
        <taxon>rosids</taxon>
        <taxon>fabids</taxon>
        <taxon>Celastrales</taxon>
        <taxon>Celastraceae</taxon>
        <taxon>Tripterygium</taxon>
    </lineage>
</organism>
<dbReference type="Gene3D" id="1.25.40.10">
    <property type="entry name" value="Tetratricopeptide repeat domain"/>
    <property type="match status" value="1"/>
</dbReference>
<sequence length="276" mass="30493">MDYALCATYGHLSMKPLCFPSTLRTTTKLEFNLSHSSHLLYSGFTKHLPATKPVMSPVIRAVDKSASPSSDDKLGSKILRGAVGASLVLACAIGVFSYSRNLKPNAIAGPPTWGSKGPTVEPRTQILGARYALNSFLEVSRNFASSEAQPLKEATTLPDMPSTADIRYLKTEAVRIIKSGETKKAMDLLEEAYEKCKTKDIAEQKYEADIAIVEILIIQGKYKDASERDCIKYDEPVSTSDRTDTRPYLYKAIVHTMLGKNNEAEKWWKKYIGTVG</sequence>
<dbReference type="InterPro" id="IPR011990">
    <property type="entry name" value="TPR-like_helical_dom_sf"/>
</dbReference>
<gene>
    <name evidence="1" type="ORF">HS088_TW01G00657</name>
</gene>
<dbReference type="InParanoid" id="A0A7J7E273"/>
<dbReference type="Proteomes" id="UP000593562">
    <property type="component" value="Unassembled WGS sequence"/>
</dbReference>
<accession>A0A7J7E273</accession>